<keyword evidence="3" id="KW-1185">Reference proteome</keyword>
<keyword evidence="1" id="KW-0812">Transmembrane</keyword>
<reference evidence="3" key="1">
    <citation type="submission" date="2015-10" db="EMBL/GenBank/DDBJ databases">
        <title>Niche specialization of a soil ammonia-oxidizing archaeon, Candidatus Nitrosocosmicus oleophilus.</title>
        <authorList>
            <person name="Jung M.-Y."/>
            <person name="Rhee S.-K."/>
        </authorList>
    </citation>
    <scope>NUCLEOTIDE SEQUENCE [LARGE SCALE GENOMIC DNA]</scope>
    <source>
        <strain evidence="3">MY3</strain>
    </source>
</reference>
<evidence type="ECO:0000313" key="3">
    <source>
        <dbReference type="Proteomes" id="UP000058925"/>
    </source>
</evidence>
<proteinExistence type="predicted"/>
<keyword evidence="1" id="KW-1133">Transmembrane helix</keyword>
<evidence type="ECO:0000256" key="1">
    <source>
        <dbReference type="SAM" id="Phobius"/>
    </source>
</evidence>
<dbReference type="EMBL" id="CP012850">
    <property type="protein sequence ID" value="ALI35853.1"/>
    <property type="molecule type" value="Genomic_DNA"/>
</dbReference>
<dbReference type="KEGG" id="taa:NMY3_01650"/>
<dbReference type="AlphaFoldDB" id="A0A654LZU4"/>
<evidence type="ECO:0000313" key="2">
    <source>
        <dbReference type="EMBL" id="ALI35853.1"/>
    </source>
</evidence>
<sequence>MQATADNFVSVDTFVIAQTFVSLGIQFSIPMRYFSKIVIKSIIKVIIYDIIKNYLNIHTIVFRYGKVGYTVHILLSDLSS</sequence>
<organism evidence="2 3">
    <name type="scientific">Candidatus Nitrosocosmicus oleophilus</name>
    <dbReference type="NCBI Taxonomy" id="1353260"/>
    <lineage>
        <taxon>Archaea</taxon>
        <taxon>Nitrososphaerota</taxon>
        <taxon>Nitrososphaeria</taxon>
        <taxon>Nitrososphaerales</taxon>
        <taxon>Nitrososphaeraceae</taxon>
        <taxon>Candidatus Nitrosocosmicus</taxon>
    </lineage>
</organism>
<keyword evidence="1" id="KW-0472">Membrane</keyword>
<gene>
    <name evidence="2" type="ORF">NMY3_01650</name>
</gene>
<name>A0A654LZU4_9ARCH</name>
<accession>A0A654LZU4</accession>
<feature type="transmembrane region" description="Helical" evidence="1">
    <location>
        <begin position="15"/>
        <end position="34"/>
    </location>
</feature>
<protein>
    <submittedName>
        <fullName evidence="2">Uncharacterized protein</fullName>
    </submittedName>
</protein>
<dbReference type="Proteomes" id="UP000058925">
    <property type="component" value="Chromosome"/>
</dbReference>